<comment type="similarity">
    <text evidence="1 4">Belongs to the glycosyl hydrolase 26 family.</text>
</comment>
<dbReference type="PROSITE" id="PS51764">
    <property type="entry name" value="GH26"/>
    <property type="match status" value="1"/>
</dbReference>
<evidence type="ECO:0000256" key="4">
    <source>
        <dbReference type="PROSITE-ProRule" id="PRU01100"/>
    </source>
</evidence>
<accession>A0A5M9HFB0</accession>
<dbReference type="Gene3D" id="3.20.20.80">
    <property type="entry name" value="Glycosidases"/>
    <property type="match status" value="2"/>
</dbReference>
<keyword evidence="2 4" id="KW-0378">Hydrolase</keyword>
<dbReference type="AlphaFoldDB" id="A0A5M9HFB0"/>
<dbReference type="GO" id="GO:0016985">
    <property type="term" value="F:mannan endo-1,4-beta-mannosidase activity"/>
    <property type="evidence" value="ECO:0007669"/>
    <property type="project" value="InterPro"/>
</dbReference>
<dbReference type="EMBL" id="VWNE01000005">
    <property type="protein sequence ID" value="KAA8485293.1"/>
    <property type="molecule type" value="Genomic_DNA"/>
</dbReference>
<name>A0A5M9HFB0_9SPHI</name>
<evidence type="ECO:0000313" key="6">
    <source>
        <dbReference type="EMBL" id="KAA8485293.1"/>
    </source>
</evidence>
<dbReference type="PANTHER" id="PTHR40079:SF4">
    <property type="entry name" value="GH26 DOMAIN-CONTAINING PROTEIN-RELATED"/>
    <property type="match status" value="1"/>
</dbReference>
<dbReference type="SUPFAM" id="SSF51445">
    <property type="entry name" value="(Trans)glycosidases"/>
    <property type="match status" value="2"/>
</dbReference>
<evidence type="ECO:0000313" key="7">
    <source>
        <dbReference type="Proteomes" id="UP000322918"/>
    </source>
</evidence>
<dbReference type="OrthoDB" id="9816550at2"/>
<sequence length="568" mass="65316">MGKRYTLYLSLFFLMGVVLYSKRHVFIKNRTESKDIIIKDSKQQALGIFYHGSDSSYVTMPAIAHYSLQWMNTDQDTVENNRLIDSLSHHETAVLSVETWAGYNERNQQINVLGDVISGAYDDKIKKLCDGLSGVQDKVLLSFNPDMEVPVKKYPWQYQSPVEYIKAFRHFSGLVKKLLPRIKIVWSPAGYPGADEYWPGDTFADLISVSLLGESERACNNYPLVNNTTTLIRRKIHRMRMIYKPIIVLGSEKIPSNAKNRAFFEIAAKTIGDDWHSIQPLKKEAAPQVSGLKNTDRGMLIGVYDPRKLLINEKAVSVEHLFADWGAIEDGTLERQIDSINSRGRAMIITVEPWRGKRWPTSRDVLKDMVKGMYDPIIETTYRIISRAKHPVFLRFAHEMEIPTMRYPWQSQDPVTYIKAYRYFMRFGAHLKNIRRVWGPAGDRGSLEWWPGDDVVDYTSIAIYGLPDKNITDPRLQESFSTIFKRKSYRMRLVDKPLFITEFGVKGSESFQNNWLKDAAFTIRKSNIIAGVCYFNQADNPKVWGKIPAPDWGISETTFENFVEALSN</sequence>
<evidence type="ECO:0000259" key="5">
    <source>
        <dbReference type="PROSITE" id="PS51764"/>
    </source>
</evidence>
<dbReference type="InterPro" id="IPR017853">
    <property type="entry name" value="GH"/>
</dbReference>
<keyword evidence="7" id="KW-1185">Reference proteome</keyword>
<comment type="caution">
    <text evidence="6">The sequence shown here is derived from an EMBL/GenBank/DDBJ whole genome shotgun (WGS) entry which is preliminary data.</text>
</comment>
<evidence type="ECO:0000256" key="2">
    <source>
        <dbReference type="ARBA" id="ARBA00022801"/>
    </source>
</evidence>
<feature type="active site" description="Nucleophile" evidence="4">
    <location>
        <position position="502"/>
    </location>
</feature>
<feature type="active site" description="Proton donor" evidence="4">
    <location>
        <position position="399"/>
    </location>
</feature>
<evidence type="ECO:0000256" key="1">
    <source>
        <dbReference type="ARBA" id="ARBA00007754"/>
    </source>
</evidence>
<dbReference type="RefSeq" id="WP_141814800.1">
    <property type="nucleotide sequence ID" value="NZ_VFPL01000001.1"/>
</dbReference>
<dbReference type="GO" id="GO:0006080">
    <property type="term" value="P:substituted mannan metabolic process"/>
    <property type="evidence" value="ECO:0007669"/>
    <property type="project" value="InterPro"/>
</dbReference>
<feature type="domain" description="GH26" evidence="5">
    <location>
        <begin position="266"/>
        <end position="567"/>
    </location>
</feature>
<dbReference type="InterPro" id="IPR022790">
    <property type="entry name" value="GH26_dom"/>
</dbReference>
<reference evidence="6 7" key="1">
    <citation type="submission" date="2019-09" db="EMBL/GenBank/DDBJ databases">
        <title>Pararcticibacter amylolyticus gen. nov., sp. nov., isolated from a rottenly hemp rope, and reclassification of Pedobacter tournemirensis as Pararcticibacter tournemirensis comb. nov.</title>
        <authorList>
            <person name="Cai Y."/>
        </authorList>
    </citation>
    <scope>NUCLEOTIDE SEQUENCE [LARGE SCALE GENOMIC DNA]</scope>
    <source>
        <strain evidence="6 7">TF5-37.2-LB10</strain>
    </source>
</reference>
<protein>
    <recommendedName>
        <fullName evidence="5">GH26 domain-containing protein</fullName>
    </recommendedName>
</protein>
<organism evidence="6 7">
    <name type="scientific">Arcticibacter tournemirensis</name>
    <dbReference type="NCBI Taxonomy" id="699437"/>
    <lineage>
        <taxon>Bacteria</taxon>
        <taxon>Pseudomonadati</taxon>
        <taxon>Bacteroidota</taxon>
        <taxon>Sphingobacteriia</taxon>
        <taxon>Sphingobacteriales</taxon>
        <taxon>Sphingobacteriaceae</taxon>
        <taxon>Arcticibacter</taxon>
    </lineage>
</organism>
<keyword evidence="3 4" id="KW-0326">Glycosidase</keyword>
<proteinExistence type="inferred from homology"/>
<dbReference type="InterPro" id="IPR000805">
    <property type="entry name" value="Glyco_hydro_26"/>
</dbReference>
<dbReference type="Proteomes" id="UP000322918">
    <property type="component" value="Unassembled WGS sequence"/>
</dbReference>
<gene>
    <name evidence="6" type="ORF">F1649_04010</name>
</gene>
<evidence type="ECO:0000256" key="3">
    <source>
        <dbReference type="ARBA" id="ARBA00023295"/>
    </source>
</evidence>
<dbReference type="PANTHER" id="PTHR40079">
    <property type="entry name" value="MANNAN ENDO-1,4-BETA-MANNOSIDASE E-RELATED"/>
    <property type="match status" value="1"/>
</dbReference>